<protein>
    <recommendedName>
        <fullName evidence="1">5-oxoprolinase subunit A</fullName>
        <shortName evidence="1">5-OPase subunit A</shortName>
        <ecNumber evidence="1">3.5.2.9</ecNumber>
    </recommendedName>
    <alternativeName>
        <fullName evidence="1">5-oxoprolinase (ATP-hydrolyzing) subunit A</fullName>
    </alternativeName>
</protein>
<dbReference type="AlphaFoldDB" id="A0A2A2IIM2"/>
<dbReference type="GO" id="GO:0017168">
    <property type="term" value="F:5-oxoprolinase (ATP-hydrolyzing) activity"/>
    <property type="evidence" value="ECO:0007669"/>
    <property type="project" value="UniProtKB-UniRule"/>
</dbReference>
<keyword evidence="1" id="KW-0547">Nucleotide-binding</keyword>
<dbReference type="OrthoDB" id="9773478at2"/>
<accession>A0A2A2IIM2</accession>
<evidence type="ECO:0000313" key="3">
    <source>
        <dbReference type="Proteomes" id="UP000218887"/>
    </source>
</evidence>
<dbReference type="Proteomes" id="UP000218887">
    <property type="component" value="Unassembled WGS sequence"/>
</dbReference>
<keyword evidence="1" id="KW-0067">ATP-binding</keyword>
<comment type="function">
    <text evidence="1">Catalyzes the cleavage of 5-oxoproline to form L-glutamate coupled to the hydrolysis of ATP to ADP and inorganic phosphate.</text>
</comment>
<keyword evidence="1" id="KW-0378">Hydrolase</keyword>
<dbReference type="GO" id="GO:0005975">
    <property type="term" value="P:carbohydrate metabolic process"/>
    <property type="evidence" value="ECO:0007669"/>
    <property type="project" value="InterPro"/>
</dbReference>
<name>A0A2A2IIM2_9BACI</name>
<dbReference type="InterPro" id="IPR005501">
    <property type="entry name" value="LamB/YcsF/PxpA-like"/>
</dbReference>
<dbReference type="NCBIfam" id="NF003814">
    <property type="entry name" value="PRK05406.1-3"/>
    <property type="match status" value="1"/>
</dbReference>
<dbReference type="HAMAP" id="MF_00691">
    <property type="entry name" value="PxpA"/>
    <property type="match status" value="1"/>
</dbReference>
<comment type="subunit">
    <text evidence="1">Forms a complex composed of PxpA, PxpB and PxpC.</text>
</comment>
<organism evidence="2 3">
    <name type="scientific">Virgibacillus profundi</name>
    <dbReference type="NCBI Taxonomy" id="2024555"/>
    <lineage>
        <taxon>Bacteria</taxon>
        <taxon>Bacillati</taxon>
        <taxon>Bacillota</taxon>
        <taxon>Bacilli</taxon>
        <taxon>Bacillales</taxon>
        <taxon>Bacillaceae</taxon>
        <taxon>Virgibacillus</taxon>
    </lineage>
</organism>
<gene>
    <name evidence="1" type="primary">pxpA</name>
    <name evidence="2" type="ORF">CIL05_04580</name>
</gene>
<dbReference type="NCBIfam" id="NF003816">
    <property type="entry name" value="PRK05406.1-5"/>
    <property type="match status" value="1"/>
</dbReference>
<dbReference type="PANTHER" id="PTHR30292">
    <property type="entry name" value="UNCHARACTERIZED PROTEIN YBGL-RELATED"/>
    <property type="match status" value="1"/>
</dbReference>
<dbReference type="SUPFAM" id="SSF88713">
    <property type="entry name" value="Glycoside hydrolase/deacetylase"/>
    <property type="match status" value="1"/>
</dbReference>
<dbReference type="EC" id="3.5.2.9" evidence="1"/>
<dbReference type="RefSeq" id="WP_095654321.1">
    <property type="nucleotide sequence ID" value="NZ_NPOA01000002.1"/>
</dbReference>
<comment type="caution">
    <text evidence="2">The sequence shown here is derived from an EMBL/GenBank/DDBJ whole genome shotgun (WGS) entry which is preliminary data.</text>
</comment>
<keyword evidence="3" id="KW-1185">Reference proteome</keyword>
<comment type="similarity">
    <text evidence="1">Belongs to the LamB/PxpA family.</text>
</comment>
<dbReference type="GO" id="GO:0005524">
    <property type="term" value="F:ATP binding"/>
    <property type="evidence" value="ECO:0007669"/>
    <property type="project" value="UniProtKB-UniRule"/>
</dbReference>
<dbReference type="PANTHER" id="PTHR30292:SF0">
    <property type="entry name" value="5-OXOPROLINASE SUBUNIT A"/>
    <property type="match status" value="1"/>
</dbReference>
<dbReference type="Gene3D" id="3.20.20.370">
    <property type="entry name" value="Glycoside hydrolase/deacetylase"/>
    <property type="match status" value="1"/>
</dbReference>
<dbReference type="InterPro" id="IPR011330">
    <property type="entry name" value="Glyco_hydro/deAcase_b/a-brl"/>
</dbReference>
<comment type="catalytic activity">
    <reaction evidence="1">
        <text>5-oxo-L-proline + ATP + 2 H2O = L-glutamate + ADP + phosphate + H(+)</text>
        <dbReference type="Rhea" id="RHEA:10348"/>
        <dbReference type="ChEBI" id="CHEBI:15377"/>
        <dbReference type="ChEBI" id="CHEBI:15378"/>
        <dbReference type="ChEBI" id="CHEBI:29985"/>
        <dbReference type="ChEBI" id="CHEBI:30616"/>
        <dbReference type="ChEBI" id="CHEBI:43474"/>
        <dbReference type="ChEBI" id="CHEBI:58402"/>
        <dbReference type="ChEBI" id="CHEBI:456216"/>
        <dbReference type="EC" id="3.5.2.9"/>
    </reaction>
</comment>
<proteinExistence type="inferred from homology"/>
<dbReference type="Pfam" id="PF03746">
    <property type="entry name" value="LamB_YcsF"/>
    <property type="match status" value="1"/>
</dbReference>
<evidence type="ECO:0000256" key="1">
    <source>
        <dbReference type="HAMAP-Rule" id="MF_00691"/>
    </source>
</evidence>
<evidence type="ECO:0000313" key="2">
    <source>
        <dbReference type="EMBL" id="PAV30990.1"/>
    </source>
</evidence>
<dbReference type="CDD" id="cd10787">
    <property type="entry name" value="LamB_YcsF_like"/>
    <property type="match status" value="1"/>
</dbReference>
<reference evidence="2 3" key="1">
    <citation type="submission" date="2017-08" db="EMBL/GenBank/DDBJ databases">
        <title>Virgibacillus indicus sp. nov. and Virgibacillus profoundi sp. nov, two moderately halophilic bacteria isolated from marine sediment by using the Microfluidic Streak Plate.</title>
        <authorList>
            <person name="Xu B."/>
            <person name="Hu B."/>
            <person name="Wang J."/>
            <person name="Zhu Y."/>
            <person name="Huang L."/>
            <person name="Du W."/>
            <person name="Huang Y."/>
        </authorList>
    </citation>
    <scope>NUCLEOTIDE SEQUENCE [LARGE SCALE GENOMIC DNA]</scope>
    <source>
        <strain evidence="2 3">IO3-P3-H5</strain>
    </source>
</reference>
<dbReference type="EMBL" id="NPOA01000002">
    <property type="protein sequence ID" value="PAV30990.1"/>
    <property type="molecule type" value="Genomic_DNA"/>
</dbReference>
<sequence>MGKRIDLNTDMGESFGTYTFGADEKLLKHITTANIACGFHAGDPNVMDQTVQLAKKYNVAIGAHPGFPDVAGFGRRMIEFTPDEIYRLVAYQIGGLQAFCRIHGVKMQHVKPHGALYNLAARNREVADAIAKAVKDIDPSFILFGPAGSELLEAGKRSGLQVAAEVFADRTYQPDGSLTSRFEKDSMIEDVDIAAAQIEQIIKNGVVKAVNGELVAVEADTVCVHGDGPHAVGFVKKLREMLDNAGVEVVALSKQESPE</sequence>